<comment type="similarity">
    <text evidence="1">Belongs to the PrpD family.</text>
</comment>
<feature type="domain" description="MmgE/PrpD C-terminal" evidence="3">
    <location>
        <begin position="298"/>
        <end position="475"/>
    </location>
</feature>
<dbReference type="Gene3D" id="1.10.4100.10">
    <property type="entry name" value="2-methylcitrate dehydratase PrpD"/>
    <property type="match status" value="1"/>
</dbReference>
<dbReference type="InterPro" id="IPR005656">
    <property type="entry name" value="MmgE_PrpD"/>
</dbReference>
<dbReference type="STRING" id="1325564.NSJP_0556"/>
<dbReference type="Gene3D" id="3.30.1330.120">
    <property type="entry name" value="2-methylcitrate dehydratase PrpD"/>
    <property type="match status" value="1"/>
</dbReference>
<sequence length="494" mass="54224">MISQLREVQRMKIEEGIHIGKERPLLADRLARYSRTLRYEDLPGAVVHEVKRRIMDSLGCALGAWNAPPCRIARRIAESVKVAGGTTLWGTGHKTLPDLAAFANGAMVRYLDFNDTYLAREPAHPSDNLAAVLAAGEACHASGKSVILAAVVAYEVQCRLCDAAALRPRGWDHVTYGPFSSALGAAKVMKLSASKTEQAVNLAGVANVALRQTRVGDLSMWKACAFSNAARNGVFAATLARSGMTGPAPIFEGEKGFMRLVSGPLDLFPFAGEMAQASSMAGSQSPSFKILDTYIKHYPVEYHAQTAVEAALAIREDLLKAEGDGALASISEVEIASYDVAIEIIGRDPEKWRPRTRETADHSFPFCVAATLLDGKMTLRSFDGARLTDPALQALMQKVRVVPQSDFVGRYPEAMPTRLMVRTRAGNVYLQEVDHPLGHPKNPMSDQQVEDKFRLLAEKTLSRERMRTLIRSVWTLDRLRDIGALMPLLRIRNR</sequence>
<accession>A0A1W1I150</accession>
<dbReference type="EMBL" id="LT828648">
    <property type="protein sequence ID" value="SLM46728.1"/>
    <property type="molecule type" value="Genomic_DNA"/>
</dbReference>
<evidence type="ECO:0000256" key="1">
    <source>
        <dbReference type="ARBA" id="ARBA00006174"/>
    </source>
</evidence>
<dbReference type="AlphaFoldDB" id="A0A1W1I150"/>
<protein>
    <submittedName>
        <fullName evidence="4">2-methylcitrate dehydratase</fullName>
        <ecNumber evidence="4">4.2.1.79</ecNumber>
    </submittedName>
</protein>
<organism evidence="4 5">
    <name type="scientific">Nitrospira japonica</name>
    <dbReference type="NCBI Taxonomy" id="1325564"/>
    <lineage>
        <taxon>Bacteria</taxon>
        <taxon>Pseudomonadati</taxon>
        <taxon>Nitrospirota</taxon>
        <taxon>Nitrospiria</taxon>
        <taxon>Nitrospirales</taxon>
        <taxon>Nitrospiraceae</taxon>
        <taxon>Nitrospira</taxon>
    </lineage>
</organism>
<evidence type="ECO:0000259" key="2">
    <source>
        <dbReference type="Pfam" id="PF03972"/>
    </source>
</evidence>
<evidence type="ECO:0000259" key="3">
    <source>
        <dbReference type="Pfam" id="PF19305"/>
    </source>
</evidence>
<evidence type="ECO:0000313" key="4">
    <source>
        <dbReference type="EMBL" id="SLM46728.1"/>
    </source>
</evidence>
<dbReference type="InterPro" id="IPR045336">
    <property type="entry name" value="MmgE_PrpD_N"/>
</dbReference>
<keyword evidence="5" id="KW-1185">Reference proteome</keyword>
<dbReference type="SUPFAM" id="SSF103378">
    <property type="entry name" value="2-methylcitrate dehydratase PrpD"/>
    <property type="match status" value="1"/>
</dbReference>
<gene>
    <name evidence="4" type="primary">prpD</name>
    <name evidence="4" type="ORF">NSJP_0556</name>
</gene>
<dbReference type="InterPro" id="IPR042183">
    <property type="entry name" value="MmgE/PrpD_sf_1"/>
</dbReference>
<dbReference type="PANTHER" id="PTHR16943:SF8">
    <property type="entry name" value="2-METHYLCITRATE DEHYDRATASE"/>
    <property type="match status" value="1"/>
</dbReference>
<evidence type="ECO:0000313" key="5">
    <source>
        <dbReference type="Proteomes" id="UP000192042"/>
    </source>
</evidence>
<keyword evidence="4" id="KW-0456">Lyase</keyword>
<dbReference type="PANTHER" id="PTHR16943">
    <property type="entry name" value="2-METHYLCITRATE DEHYDRATASE-RELATED"/>
    <property type="match status" value="1"/>
</dbReference>
<dbReference type="InterPro" id="IPR045337">
    <property type="entry name" value="MmgE_PrpD_C"/>
</dbReference>
<dbReference type="Proteomes" id="UP000192042">
    <property type="component" value="Chromosome I"/>
</dbReference>
<dbReference type="EC" id="4.2.1.79" evidence="4"/>
<dbReference type="RefSeq" id="WP_197685469.1">
    <property type="nucleotide sequence ID" value="NZ_LT828648.1"/>
</dbReference>
<reference evidence="4 5" key="1">
    <citation type="submission" date="2017-03" db="EMBL/GenBank/DDBJ databases">
        <authorList>
            <person name="Afonso C.L."/>
            <person name="Miller P.J."/>
            <person name="Scott M.A."/>
            <person name="Spackman E."/>
            <person name="Goraichik I."/>
            <person name="Dimitrov K.M."/>
            <person name="Suarez D.L."/>
            <person name="Swayne D.E."/>
        </authorList>
    </citation>
    <scope>NUCLEOTIDE SEQUENCE [LARGE SCALE GENOMIC DNA]</scope>
    <source>
        <strain evidence="4">Genome sequencing of Nitrospira japonica strain NJ11</strain>
    </source>
</reference>
<dbReference type="Pfam" id="PF19305">
    <property type="entry name" value="MmgE_PrpD_C"/>
    <property type="match status" value="1"/>
</dbReference>
<dbReference type="Pfam" id="PF03972">
    <property type="entry name" value="MmgE_PrpD_N"/>
    <property type="match status" value="1"/>
</dbReference>
<dbReference type="GO" id="GO:0047547">
    <property type="term" value="F:2-methylcitrate dehydratase activity"/>
    <property type="evidence" value="ECO:0007669"/>
    <property type="project" value="UniProtKB-EC"/>
</dbReference>
<dbReference type="KEGG" id="nja:NSJP_0556"/>
<name>A0A1W1I150_9BACT</name>
<proteinExistence type="inferred from homology"/>
<dbReference type="InterPro" id="IPR042188">
    <property type="entry name" value="MmgE/PrpD_sf_2"/>
</dbReference>
<dbReference type="InterPro" id="IPR036148">
    <property type="entry name" value="MmgE/PrpD_sf"/>
</dbReference>
<feature type="domain" description="MmgE/PrpD N-terminal" evidence="2">
    <location>
        <begin position="29"/>
        <end position="264"/>
    </location>
</feature>